<dbReference type="Proteomes" id="UP000184600">
    <property type="component" value="Unassembled WGS sequence"/>
</dbReference>
<reference evidence="3" key="1">
    <citation type="submission" date="2016-12" db="EMBL/GenBank/DDBJ databases">
        <authorList>
            <person name="Rodrigo-Torres L."/>
            <person name="Arahal R.D."/>
            <person name="Lucena T."/>
        </authorList>
    </citation>
    <scope>NUCLEOTIDE SEQUENCE [LARGE SCALE GENOMIC DNA]</scope>
</reference>
<dbReference type="RefSeq" id="WP_073582447.1">
    <property type="nucleotide sequence ID" value="NZ_AP024897.1"/>
</dbReference>
<feature type="compositionally biased region" description="Polar residues" evidence="1">
    <location>
        <begin position="1"/>
        <end position="10"/>
    </location>
</feature>
<dbReference type="STRING" id="1117707.VQ7734_02229"/>
<proteinExistence type="predicted"/>
<accession>A0A1M7YUV4</accession>
<name>A0A1M7YUV4_9VIBR</name>
<sequence length="874" mass="99769">MTTTSTTAYISRSPREQSGQNLPLLQQQALSAIQQYADQTWTNHNPTDPGITLLDVLAFIISDLSYQLEFPVRDLMAWPEEQSESAAPFWLAPDVLPSNTVTMTDYRRMIMDIPGIRAVFLSRSPVTDRWYVVIDTKSALLTKQQRLALADQVRQRFVTERNVDDDIAGLCFIQKHPVALKMKLLFGPLRDPVTTLVDVFTRLNEVISPEIPQQSLEGMLDAGETADLIFEGPYTENGIIQPESLETEAFPQSLFASDLIHVMHQVTSLKTVSQLIFQPLSDEGSSRLTLKEDEIQWQYQITTEDKEREGQAGNNQGLTELFPRSFSFDLKETLDLLSIEIDGQAYPLTDAQKKAILFKYHWPENTEEEDVASSVFPDLEAYQQGQYRELKKYQSLQYEFPVIYRLIDARLDAQIDSQSLARIMQLKGFLTLFDQVLADQFFQLETLKVLLALPDKQSFTVLARLFDKMLGSETLSQKEVKYFWEAVDNLPKTIVSQPVTDISGMKNLMGSYFNDYQTDGFQPDAETPFDATQLDRLNRGLSHLLARYAETTIDANLLQYDPVLSFYLDVLEAGMPENVALKLPALEAWMGGKNEPLLQRLVLLKQVTEKATILNDYPRLSRLRAGGYNYAGNPPRRNFSDSLKHRILSFLGVYQTEAMPLATNNKEGFYLTESILLWAGMPVPGSPPETSDIIPKDKDSEPVAVEKRTLYFVIPDWPTRFANAEFRNLLEEQILRETPAHLTCKVLYLPREQMSRFEQLYYDWRNAMTQCPFPVWDGEALLNPPNPEYLRWLRDTTKQLNEFFHTADSSCLSPIQYERKPIGQGIISDNFIIGYRPLPVLHPVTPVSQAYIHPDNINPVFYVNIKTPNSINPV</sequence>
<evidence type="ECO:0000313" key="3">
    <source>
        <dbReference type="Proteomes" id="UP000184600"/>
    </source>
</evidence>
<evidence type="ECO:0000313" key="2">
    <source>
        <dbReference type="EMBL" id="SHO56460.1"/>
    </source>
</evidence>
<gene>
    <name evidence="2" type="ORF">VQ7734_02229</name>
</gene>
<organism evidence="2 3">
    <name type="scientific">Vibrio quintilis</name>
    <dbReference type="NCBI Taxonomy" id="1117707"/>
    <lineage>
        <taxon>Bacteria</taxon>
        <taxon>Pseudomonadati</taxon>
        <taxon>Pseudomonadota</taxon>
        <taxon>Gammaproteobacteria</taxon>
        <taxon>Vibrionales</taxon>
        <taxon>Vibrionaceae</taxon>
        <taxon>Vibrio</taxon>
    </lineage>
</organism>
<dbReference type="EMBL" id="FRFG01000025">
    <property type="protein sequence ID" value="SHO56460.1"/>
    <property type="molecule type" value="Genomic_DNA"/>
</dbReference>
<dbReference type="OrthoDB" id="8263000at2"/>
<feature type="region of interest" description="Disordered" evidence="1">
    <location>
        <begin position="1"/>
        <end position="20"/>
    </location>
</feature>
<protein>
    <submittedName>
        <fullName evidence="2">Uncharacterized protein</fullName>
    </submittedName>
</protein>
<dbReference type="AlphaFoldDB" id="A0A1M7YUV4"/>
<evidence type="ECO:0000256" key="1">
    <source>
        <dbReference type="SAM" id="MobiDB-lite"/>
    </source>
</evidence>
<keyword evidence="3" id="KW-1185">Reference proteome</keyword>